<evidence type="ECO:0000256" key="2">
    <source>
        <dbReference type="ARBA" id="ARBA00022679"/>
    </source>
</evidence>
<accession>A0A381SCF1</accession>
<evidence type="ECO:0000313" key="6">
    <source>
        <dbReference type="EMBL" id="SVA01696.1"/>
    </source>
</evidence>
<dbReference type="NCBIfam" id="TIGR00479">
    <property type="entry name" value="rumA"/>
    <property type="match status" value="1"/>
</dbReference>
<dbReference type="PROSITE" id="PS01230">
    <property type="entry name" value="TRMA_1"/>
    <property type="match status" value="1"/>
</dbReference>
<dbReference type="InterPro" id="IPR012340">
    <property type="entry name" value="NA-bd_OB-fold"/>
</dbReference>
<dbReference type="GO" id="GO:0070475">
    <property type="term" value="P:rRNA base methylation"/>
    <property type="evidence" value="ECO:0007669"/>
    <property type="project" value="TreeGrafter"/>
</dbReference>
<name>A0A381SCF1_9ZZZZ</name>
<dbReference type="PANTHER" id="PTHR11061:SF30">
    <property type="entry name" value="TRNA (URACIL(54)-C(5))-METHYLTRANSFERASE"/>
    <property type="match status" value="1"/>
</dbReference>
<dbReference type="SUPFAM" id="SSF52972">
    <property type="entry name" value="ITPase-like"/>
    <property type="match status" value="1"/>
</dbReference>
<dbReference type="InterPro" id="IPR030391">
    <property type="entry name" value="MeTrfase_TrmA_CS"/>
</dbReference>
<evidence type="ECO:0000259" key="5">
    <source>
        <dbReference type="PROSITE" id="PS50926"/>
    </source>
</evidence>
<dbReference type="InterPro" id="IPR029001">
    <property type="entry name" value="ITPase-like_fam"/>
</dbReference>
<dbReference type="InterPro" id="IPR003697">
    <property type="entry name" value="Maf-like"/>
</dbReference>
<dbReference type="PANTHER" id="PTHR11061">
    <property type="entry name" value="RNA M5U METHYLTRANSFERASE"/>
    <property type="match status" value="1"/>
</dbReference>
<dbReference type="SUPFAM" id="SSF50249">
    <property type="entry name" value="Nucleic acid-binding proteins"/>
    <property type="match status" value="1"/>
</dbReference>
<evidence type="ECO:0000256" key="4">
    <source>
        <dbReference type="ARBA" id="ARBA00022801"/>
    </source>
</evidence>
<feature type="domain" description="TRAM" evidence="5">
    <location>
        <begin position="7"/>
        <end position="65"/>
    </location>
</feature>
<organism evidence="6">
    <name type="scientific">marine metagenome</name>
    <dbReference type="NCBI Taxonomy" id="408172"/>
    <lineage>
        <taxon>unclassified sequences</taxon>
        <taxon>metagenomes</taxon>
        <taxon>ecological metagenomes</taxon>
    </lineage>
</organism>
<dbReference type="Gene3D" id="3.90.950.10">
    <property type="match status" value="1"/>
</dbReference>
<dbReference type="NCBIfam" id="TIGR00172">
    <property type="entry name" value="maf"/>
    <property type="match status" value="1"/>
</dbReference>
<reference evidence="6" key="1">
    <citation type="submission" date="2018-05" db="EMBL/GenBank/DDBJ databases">
        <authorList>
            <person name="Lanie J.A."/>
            <person name="Ng W.-L."/>
            <person name="Kazmierczak K.M."/>
            <person name="Andrzejewski T.M."/>
            <person name="Davidsen T.M."/>
            <person name="Wayne K.J."/>
            <person name="Tettelin H."/>
            <person name="Glass J.I."/>
            <person name="Rusch D."/>
            <person name="Podicherti R."/>
            <person name="Tsui H.-C.T."/>
            <person name="Winkler M.E."/>
        </authorList>
    </citation>
    <scope>NUCLEOTIDE SEQUENCE</scope>
</reference>
<dbReference type="CDD" id="cd02440">
    <property type="entry name" value="AdoMet_MTases"/>
    <property type="match status" value="1"/>
</dbReference>
<dbReference type="CDD" id="cd00555">
    <property type="entry name" value="Maf"/>
    <property type="match status" value="1"/>
</dbReference>
<dbReference type="InterPro" id="IPR030390">
    <property type="entry name" value="MeTrfase_TrmA_AS"/>
</dbReference>
<dbReference type="Pfam" id="PF05958">
    <property type="entry name" value="tRNA_U5-meth_tr"/>
    <property type="match status" value="1"/>
</dbReference>
<proteinExistence type="inferred from homology"/>
<dbReference type="SUPFAM" id="SSF53335">
    <property type="entry name" value="S-adenosyl-L-methionine-dependent methyltransferases"/>
    <property type="match status" value="1"/>
</dbReference>
<dbReference type="AlphaFoldDB" id="A0A381SCF1"/>
<dbReference type="GO" id="GO:0070041">
    <property type="term" value="F:rRNA (uridine-C5-)-methyltransferase activity"/>
    <property type="evidence" value="ECO:0007669"/>
    <property type="project" value="TreeGrafter"/>
</dbReference>
<evidence type="ECO:0000256" key="1">
    <source>
        <dbReference type="ARBA" id="ARBA00022603"/>
    </source>
</evidence>
<evidence type="ECO:0000256" key="3">
    <source>
        <dbReference type="ARBA" id="ARBA00022691"/>
    </source>
</evidence>
<gene>
    <name evidence="6" type="ORF">METZ01_LOCUS54550</name>
</gene>
<protein>
    <recommendedName>
        <fullName evidence="5">TRAM domain-containing protein</fullName>
    </recommendedName>
</protein>
<dbReference type="Gene3D" id="3.40.50.150">
    <property type="entry name" value="Vaccinia Virus protein VP39"/>
    <property type="match status" value="2"/>
</dbReference>
<dbReference type="Pfam" id="PF02545">
    <property type="entry name" value="Maf"/>
    <property type="match status" value="1"/>
</dbReference>
<dbReference type="HAMAP" id="MF_00528">
    <property type="entry name" value="Maf"/>
    <property type="match status" value="1"/>
</dbReference>
<dbReference type="InterPro" id="IPR029063">
    <property type="entry name" value="SAM-dependent_MTases_sf"/>
</dbReference>
<dbReference type="Pfam" id="PF01938">
    <property type="entry name" value="TRAM"/>
    <property type="match status" value="1"/>
</dbReference>
<keyword evidence="1" id="KW-0489">Methyltransferase</keyword>
<sequence length="623" mass="67590">MEIADRITQQGDRVTLSLTSWGRLGEAMADFDGHDVFVAGGIPGERVVAEVVKVHRKYVSAKVVEVLEASADRVEPPCPYYGECTGCQWQHLAYSAQLKTKREKVADALQRVGDLVDPPVSDVDPSPDQYGYRNHARFTINRDGALGFVNRETRQFVRIDKCLLMHEGVNSLLKELQDHCGETTQLSIRAGKYSGDFLVQPYMVHPDIGVTTGQKRYTESVDGKDFLVSSPSFFQVNVDQAVAAANVVRDRLQLGPEDVLLDAYTGVGTFAILLAPYVKRVIAVEESSAAVADARQNASELRNVDFVLGRSEDVLRTLPDTPDVVVLDPPRSGCQPRALESLVQMAPSRVAYVSCDAETLARDLKILCAGGYRLDEVAPLDMFPQTHHVECVALLFLGESSIEPASPSLTLASASPRRRELMGILGLEFTISPSDLSEEPISGESPIEMVRRLSTEKAQAVAADMESGLVIGADSTVVFEGQPVGKPVDDDDARRMLRQLSGTTHHVSTGITVVDAASGKTLSDVLTSQITLREISEQEIEASIASGVPKDKAGAYAVQDTELRPASNWEGCYNNIVGLPICRLLEMLQELGYQLSEGWTVPSEVACGEDCPTIGGNRGESTP</sequence>
<dbReference type="EMBL" id="UINC01002930">
    <property type="protein sequence ID" value="SVA01696.1"/>
    <property type="molecule type" value="Genomic_DNA"/>
</dbReference>
<dbReference type="InterPro" id="IPR002792">
    <property type="entry name" value="TRAM_dom"/>
</dbReference>
<keyword evidence="4" id="KW-0378">Hydrolase</keyword>
<keyword evidence="3" id="KW-0949">S-adenosyl-L-methionine</keyword>
<dbReference type="PROSITE" id="PS51687">
    <property type="entry name" value="SAM_MT_RNA_M5U"/>
    <property type="match status" value="1"/>
</dbReference>
<dbReference type="InterPro" id="IPR010280">
    <property type="entry name" value="U5_MeTrfase_fam"/>
</dbReference>
<dbReference type="Gene3D" id="2.40.50.140">
    <property type="entry name" value="Nucleic acid-binding proteins"/>
    <property type="match status" value="1"/>
</dbReference>
<dbReference type="PROSITE" id="PS50926">
    <property type="entry name" value="TRAM"/>
    <property type="match status" value="1"/>
</dbReference>
<keyword evidence="2" id="KW-0808">Transferase</keyword>
<dbReference type="GO" id="GO:0047429">
    <property type="term" value="F:nucleoside triphosphate diphosphatase activity"/>
    <property type="evidence" value="ECO:0007669"/>
    <property type="project" value="InterPro"/>
</dbReference>
<dbReference type="PROSITE" id="PS01231">
    <property type="entry name" value="TRMA_2"/>
    <property type="match status" value="1"/>
</dbReference>